<protein>
    <submittedName>
        <fullName evidence="1">Recombination inhibitory 2</fullName>
    </submittedName>
</protein>
<dbReference type="AlphaFoldDB" id="A0A2H6KHG0"/>
<accession>A0A2H6KHG0</accession>
<gene>
    <name evidence="1" type="ORF">BOVATA_039300</name>
</gene>
<dbReference type="GeneID" id="39876207"/>
<dbReference type="VEuPathDB" id="PiroplasmaDB:BOVATA_039300"/>
<dbReference type="Proteomes" id="UP000236319">
    <property type="component" value="Unassembled WGS sequence"/>
</dbReference>
<reference evidence="1 2" key="1">
    <citation type="journal article" date="2017" name="BMC Genomics">
        <title>Whole-genome assembly of Babesia ovata and comparative genomics between closely related pathogens.</title>
        <authorList>
            <person name="Yamagishi J."/>
            <person name="Asada M."/>
            <person name="Hakimi H."/>
            <person name="Tanaka T.Q."/>
            <person name="Sugimoto C."/>
            <person name="Kawazu S."/>
        </authorList>
    </citation>
    <scope>NUCLEOTIDE SEQUENCE [LARGE SCALE GENOMIC DNA]</scope>
    <source>
        <strain evidence="1 2">Miyake</strain>
    </source>
</reference>
<evidence type="ECO:0000313" key="1">
    <source>
        <dbReference type="EMBL" id="GBE62437.1"/>
    </source>
</evidence>
<dbReference type="OrthoDB" id="437309at2759"/>
<dbReference type="EMBL" id="BDSA01000005">
    <property type="protein sequence ID" value="GBE62437.1"/>
    <property type="molecule type" value="Genomic_DNA"/>
</dbReference>
<comment type="caution">
    <text evidence="1">The sequence shown here is derived from an EMBL/GenBank/DDBJ whole genome shotgun (WGS) entry which is preliminary data.</text>
</comment>
<organism evidence="1 2">
    <name type="scientific">Babesia ovata</name>
    <dbReference type="NCBI Taxonomy" id="189622"/>
    <lineage>
        <taxon>Eukaryota</taxon>
        <taxon>Sar</taxon>
        <taxon>Alveolata</taxon>
        <taxon>Apicomplexa</taxon>
        <taxon>Aconoidasida</taxon>
        <taxon>Piroplasmida</taxon>
        <taxon>Babesiidae</taxon>
        <taxon>Babesia</taxon>
    </lineage>
</organism>
<name>A0A2H6KHG0_9APIC</name>
<proteinExistence type="predicted"/>
<keyword evidence="2" id="KW-1185">Reference proteome</keyword>
<sequence>MVSGCSLQEFAELLEALVMDNRINGDDQLELKIKETLDEVNGEVASDASQPIKGFRLNNPLLLDNAQSLSTELHKHMQEYFKESEITDIQHELQRNYNFRDKLQQICNVRKLTDAEVRRLENVNQAIHLLEEELSKEKHISNLVASK</sequence>
<evidence type="ECO:0000313" key="2">
    <source>
        <dbReference type="Proteomes" id="UP000236319"/>
    </source>
</evidence>
<dbReference type="RefSeq" id="XP_028868680.1">
    <property type="nucleotide sequence ID" value="XM_029012847.1"/>
</dbReference>